<dbReference type="PANTHER" id="PTHR30055">
    <property type="entry name" value="HTH-TYPE TRANSCRIPTIONAL REGULATOR RUTR"/>
    <property type="match status" value="1"/>
</dbReference>
<dbReference type="AlphaFoldDB" id="A0A562E7Y6"/>
<dbReference type="EMBL" id="VLJT01000013">
    <property type="protein sequence ID" value="TWH17999.1"/>
    <property type="molecule type" value="Genomic_DNA"/>
</dbReference>
<evidence type="ECO:0000313" key="6">
    <source>
        <dbReference type="EMBL" id="TWH17999.1"/>
    </source>
</evidence>
<dbReference type="InterPro" id="IPR036271">
    <property type="entry name" value="Tet_transcr_reg_TetR-rel_C_sf"/>
</dbReference>
<dbReference type="PROSITE" id="PS50977">
    <property type="entry name" value="HTH_TETR_2"/>
    <property type="match status" value="1"/>
</dbReference>
<dbReference type="Pfam" id="PF16859">
    <property type="entry name" value="TetR_C_11"/>
    <property type="match status" value="1"/>
</dbReference>
<dbReference type="Gene3D" id="1.10.10.60">
    <property type="entry name" value="Homeodomain-like"/>
    <property type="match status" value="1"/>
</dbReference>
<dbReference type="InterPro" id="IPR050109">
    <property type="entry name" value="HTH-type_TetR-like_transc_reg"/>
</dbReference>
<dbReference type="Gene3D" id="1.10.357.10">
    <property type="entry name" value="Tetracycline Repressor, domain 2"/>
    <property type="match status" value="1"/>
</dbReference>
<dbReference type="PRINTS" id="PR00455">
    <property type="entry name" value="HTHTETR"/>
</dbReference>
<sequence>MPEEQPRPIGRPRDPDINERLMSAALEEYAQTGWSGFTMQRVAQRAGVGKSALYRRWADREQLLVASIESVALPLATTPDSGSLRGDLIDAATRILHHFLDPMGWATLRITVDSAVDLTTLDPFQERIIGALNSGVTQIFTRAAGRGEISSDLPVRPLVESLFGSLLIHVLSMPEHERDDARRDSTAQVEPLVDVIMRAAARHPSP</sequence>
<protein>
    <submittedName>
        <fullName evidence="6">TetR family transcriptional regulator</fullName>
    </submittedName>
</protein>
<comment type="caution">
    <text evidence="6">The sequence shown here is derived from an EMBL/GenBank/DDBJ whole genome shotgun (WGS) entry which is preliminary data.</text>
</comment>
<dbReference type="SUPFAM" id="SSF48498">
    <property type="entry name" value="Tetracyclin repressor-like, C-terminal domain"/>
    <property type="match status" value="1"/>
</dbReference>
<gene>
    <name evidence="6" type="ORF">L618_001600000430</name>
</gene>
<keyword evidence="2 4" id="KW-0238">DNA-binding</keyword>
<dbReference type="RefSeq" id="WP_145691443.1">
    <property type="nucleotide sequence ID" value="NZ_VLJT01000013.1"/>
</dbReference>
<feature type="DNA-binding region" description="H-T-H motif" evidence="4">
    <location>
        <begin position="38"/>
        <end position="57"/>
    </location>
</feature>
<feature type="domain" description="HTH tetR-type" evidence="5">
    <location>
        <begin position="15"/>
        <end position="75"/>
    </location>
</feature>
<reference evidence="6 7" key="1">
    <citation type="submission" date="2019-07" db="EMBL/GenBank/DDBJ databases">
        <title>Genome sequencing of lignin-degrading bacterial isolates.</title>
        <authorList>
            <person name="Gladden J."/>
        </authorList>
    </citation>
    <scope>NUCLEOTIDE SEQUENCE [LARGE SCALE GENOMIC DNA]</scope>
    <source>
        <strain evidence="6 7">J45</strain>
    </source>
</reference>
<name>A0A562E7Y6_RHORH</name>
<dbReference type="InterPro" id="IPR011075">
    <property type="entry name" value="TetR_C"/>
</dbReference>
<accession>A0A562E7Y6</accession>
<evidence type="ECO:0000256" key="1">
    <source>
        <dbReference type="ARBA" id="ARBA00023015"/>
    </source>
</evidence>
<evidence type="ECO:0000313" key="7">
    <source>
        <dbReference type="Proteomes" id="UP000317573"/>
    </source>
</evidence>
<dbReference type="InterPro" id="IPR009057">
    <property type="entry name" value="Homeodomain-like_sf"/>
</dbReference>
<proteinExistence type="predicted"/>
<dbReference type="PANTHER" id="PTHR30055:SF148">
    <property type="entry name" value="TETR-FAMILY TRANSCRIPTIONAL REGULATOR"/>
    <property type="match status" value="1"/>
</dbReference>
<dbReference type="GO" id="GO:0000976">
    <property type="term" value="F:transcription cis-regulatory region binding"/>
    <property type="evidence" value="ECO:0007669"/>
    <property type="project" value="TreeGrafter"/>
</dbReference>
<dbReference type="Pfam" id="PF00440">
    <property type="entry name" value="TetR_N"/>
    <property type="match status" value="1"/>
</dbReference>
<evidence type="ECO:0000256" key="3">
    <source>
        <dbReference type="ARBA" id="ARBA00023163"/>
    </source>
</evidence>
<evidence type="ECO:0000259" key="5">
    <source>
        <dbReference type="PROSITE" id="PS50977"/>
    </source>
</evidence>
<dbReference type="Proteomes" id="UP000317573">
    <property type="component" value="Unassembled WGS sequence"/>
</dbReference>
<keyword evidence="3" id="KW-0804">Transcription</keyword>
<dbReference type="InterPro" id="IPR001647">
    <property type="entry name" value="HTH_TetR"/>
</dbReference>
<keyword evidence="1" id="KW-0805">Transcription regulation</keyword>
<evidence type="ECO:0000256" key="2">
    <source>
        <dbReference type="ARBA" id="ARBA00023125"/>
    </source>
</evidence>
<evidence type="ECO:0000256" key="4">
    <source>
        <dbReference type="PROSITE-ProRule" id="PRU00335"/>
    </source>
</evidence>
<dbReference type="GO" id="GO:0003700">
    <property type="term" value="F:DNA-binding transcription factor activity"/>
    <property type="evidence" value="ECO:0007669"/>
    <property type="project" value="TreeGrafter"/>
</dbReference>
<dbReference type="SUPFAM" id="SSF46689">
    <property type="entry name" value="Homeodomain-like"/>
    <property type="match status" value="1"/>
</dbReference>
<organism evidence="6 7">
    <name type="scientific">Rhodococcus rhodochrous J45</name>
    <dbReference type="NCBI Taxonomy" id="935266"/>
    <lineage>
        <taxon>Bacteria</taxon>
        <taxon>Bacillati</taxon>
        <taxon>Actinomycetota</taxon>
        <taxon>Actinomycetes</taxon>
        <taxon>Mycobacteriales</taxon>
        <taxon>Nocardiaceae</taxon>
        <taxon>Rhodococcus</taxon>
    </lineage>
</organism>